<keyword evidence="3" id="KW-1185">Reference proteome</keyword>
<reference evidence="3" key="1">
    <citation type="journal article" date="2019" name="Int. J. Syst. Evol. Microbiol.">
        <title>The Global Catalogue of Microorganisms (GCM) 10K type strain sequencing project: providing services to taxonomists for standard genome sequencing and annotation.</title>
        <authorList>
            <consortium name="The Broad Institute Genomics Platform"/>
            <consortium name="The Broad Institute Genome Sequencing Center for Infectious Disease"/>
            <person name="Wu L."/>
            <person name="Ma J."/>
        </authorList>
    </citation>
    <scope>NUCLEOTIDE SEQUENCE [LARGE SCALE GENOMIC DNA]</scope>
    <source>
        <strain evidence="3">CCUG 53903</strain>
    </source>
</reference>
<name>A0ABW2SA47_9BURK</name>
<dbReference type="EMBL" id="JBHTBZ010000013">
    <property type="protein sequence ID" value="MFC7460008.1"/>
    <property type="molecule type" value="Genomic_DNA"/>
</dbReference>
<comment type="caution">
    <text evidence="2">The sequence shown here is derived from an EMBL/GenBank/DDBJ whole genome shotgun (WGS) entry which is preliminary data.</text>
</comment>
<dbReference type="InterPro" id="IPR005572">
    <property type="entry name" value="Anti-sigma_E_RseA_N"/>
</dbReference>
<evidence type="ECO:0000259" key="1">
    <source>
        <dbReference type="Pfam" id="PF03872"/>
    </source>
</evidence>
<dbReference type="InterPro" id="IPR036147">
    <property type="entry name" value="Anti-sigma_E_RseA_N_sf"/>
</dbReference>
<accession>A0ABW2SA47</accession>
<organism evidence="2 3">
    <name type="scientific">Hydrogenophaga defluvii</name>
    <dbReference type="NCBI Taxonomy" id="249410"/>
    <lineage>
        <taxon>Bacteria</taxon>
        <taxon>Pseudomonadati</taxon>
        <taxon>Pseudomonadota</taxon>
        <taxon>Betaproteobacteria</taxon>
        <taxon>Burkholderiales</taxon>
        <taxon>Comamonadaceae</taxon>
        <taxon>Hydrogenophaga</taxon>
    </lineage>
</organism>
<gene>
    <name evidence="2" type="ORF">ACFQU0_06155</name>
</gene>
<dbReference type="PANTHER" id="PTHR38104:SF1">
    <property type="entry name" value="ANTI-SIGMA-E FACTOR RSEA"/>
    <property type="match status" value="1"/>
</dbReference>
<dbReference type="PANTHER" id="PTHR38104">
    <property type="match status" value="1"/>
</dbReference>
<evidence type="ECO:0000313" key="3">
    <source>
        <dbReference type="Proteomes" id="UP001596457"/>
    </source>
</evidence>
<dbReference type="CDD" id="cd16328">
    <property type="entry name" value="RseA_N"/>
    <property type="match status" value="1"/>
</dbReference>
<dbReference type="SUPFAM" id="SSF89069">
    <property type="entry name" value="N-terminal, cytoplasmic domain of anti-sigmaE factor RseA"/>
    <property type="match status" value="1"/>
</dbReference>
<evidence type="ECO:0000313" key="2">
    <source>
        <dbReference type="EMBL" id="MFC7460008.1"/>
    </source>
</evidence>
<sequence>MNRPTTPAHVPFGAANPPVADGSVHEQLSALVDGEVDAGAAAALWRDDGGVVCATWARYQVIGEALRGAPAQAADAERVSAIMQRVRQERAATTPAPVAVSVAVAPTRAEAANDAVFRWKMLAGFASLAAVVAVAWNMSGAGGAGGAGGASDAAGPQLAQAPVLTAPVAAAPAAPVVAPVMVAGEQGPVLRDPRLEELMAAHRQAGGMSALQMPAGFLRNAAFDLPEGQR</sequence>
<protein>
    <submittedName>
        <fullName evidence="2">Sigma-E factor negative regulatory protein</fullName>
    </submittedName>
</protein>
<dbReference type="Gene3D" id="1.10.10.880">
    <property type="entry name" value="Anti sigma-E protein RseA, N-terminal domain"/>
    <property type="match status" value="1"/>
</dbReference>
<feature type="domain" description="Anti sigma-E protein RseA N-terminal" evidence="1">
    <location>
        <begin position="25"/>
        <end position="101"/>
    </location>
</feature>
<proteinExistence type="predicted"/>
<dbReference type="Pfam" id="PF03872">
    <property type="entry name" value="RseA_N"/>
    <property type="match status" value="1"/>
</dbReference>
<dbReference type="Proteomes" id="UP001596457">
    <property type="component" value="Unassembled WGS sequence"/>
</dbReference>
<dbReference type="InterPro" id="IPR052383">
    <property type="entry name" value="Anti-sigma-E_RseA-like"/>
</dbReference>
<dbReference type="RefSeq" id="WP_382199286.1">
    <property type="nucleotide sequence ID" value="NZ_JBHTBZ010000013.1"/>
</dbReference>